<reference evidence="2 3" key="1">
    <citation type="submission" date="2015-12" db="EMBL/GenBank/DDBJ databases">
        <title>Diversity of Burkholderia near neighbor genomes.</title>
        <authorList>
            <person name="Sahl J."/>
            <person name="Wagner D."/>
            <person name="Keim P."/>
        </authorList>
    </citation>
    <scope>NUCLEOTIDE SEQUENCE [LARGE SCALE GENOMIC DNA]</scope>
    <source>
        <strain evidence="2 3">BDU8</strain>
    </source>
</reference>
<dbReference type="Proteomes" id="UP000067711">
    <property type="component" value="Chromosome 1"/>
</dbReference>
<name>A0A1B4G7G5_9BURK</name>
<keyword evidence="1" id="KW-0812">Transmembrane</keyword>
<protein>
    <submittedName>
        <fullName evidence="2">Uncharacterized protein</fullName>
    </submittedName>
</protein>
<sequence>MFLGLTRIDPLLEWLHSNAGYSILAPLFRAYGADGVEGHEEVIGAVLIVVSFLIACSLTWVASRLIRRNARSA</sequence>
<organism evidence="2 3">
    <name type="scientific">Burkholderia mayonis</name>
    <dbReference type="NCBI Taxonomy" id="1385591"/>
    <lineage>
        <taxon>Bacteria</taxon>
        <taxon>Pseudomonadati</taxon>
        <taxon>Pseudomonadota</taxon>
        <taxon>Betaproteobacteria</taxon>
        <taxon>Burkholderiales</taxon>
        <taxon>Burkholderiaceae</taxon>
        <taxon>Burkholderia</taxon>
        <taxon>pseudomallei group</taxon>
    </lineage>
</organism>
<feature type="transmembrane region" description="Helical" evidence="1">
    <location>
        <begin position="42"/>
        <end position="62"/>
    </location>
</feature>
<proteinExistence type="predicted"/>
<dbReference type="AlphaFoldDB" id="A0A1B4G7G5"/>
<evidence type="ECO:0000256" key="1">
    <source>
        <dbReference type="SAM" id="Phobius"/>
    </source>
</evidence>
<keyword evidence="1" id="KW-1133">Transmembrane helix</keyword>
<evidence type="ECO:0000313" key="2">
    <source>
        <dbReference type="EMBL" id="AOJ11854.1"/>
    </source>
</evidence>
<gene>
    <name evidence="2" type="ORF">WS71_20265</name>
</gene>
<keyword evidence="1" id="KW-0472">Membrane</keyword>
<dbReference type="EMBL" id="CP013389">
    <property type="protein sequence ID" value="AOJ11854.1"/>
    <property type="molecule type" value="Genomic_DNA"/>
</dbReference>
<evidence type="ECO:0000313" key="3">
    <source>
        <dbReference type="Proteomes" id="UP000067711"/>
    </source>
</evidence>
<accession>A0A1B4G7G5</accession>